<reference evidence="3" key="1">
    <citation type="submission" date="2018-01" db="EMBL/GenBank/DDBJ databases">
        <authorList>
            <person name="Yang H."/>
        </authorList>
    </citation>
    <scope>NUCLEOTIDE SEQUENCE</scope>
</reference>
<accession>A0A3G2YUZ7</accession>
<dbReference type="CDD" id="cd23992">
    <property type="entry name" value="PBP_GOBP"/>
    <property type="match status" value="1"/>
</dbReference>
<sequence length="151" mass="17035">MYKLAVIVVVCQVLVDQQTLAAVTKKKPAPKDVIKSLAQRCAGQFQLPPEKATLAFKDELPQNEDEMCYFQCMYEGVRIINDSAYNKDGAMKYAKVIFEKPEDFEKASKVIQQCDKDIVKKTDGKDKCGLGKSVRDCFVKNGKEVNFFPHS</sequence>
<evidence type="ECO:0000256" key="1">
    <source>
        <dbReference type="ARBA" id="ARBA00022729"/>
    </source>
</evidence>
<evidence type="ECO:0000313" key="3">
    <source>
        <dbReference type="EMBL" id="AYP30806.1"/>
    </source>
</evidence>
<dbReference type="Pfam" id="PF01395">
    <property type="entry name" value="PBP_GOBP"/>
    <property type="match status" value="1"/>
</dbReference>
<dbReference type="InterPro" id="IPR006170">
    <property type="entry name" value="PBP/GOBP"/>
</dbReference>
<dbReference type="GO" id="GO:0007608">
    <property type="term" value="P:sensory perception of smell"/>
    <property type="evidence" value="ECO:0007669"/>
    <property type="project" value="TreeGrafter"/>
</dbReference>
<proteinExistence type="evidence at transcript level"/>
<dbReference type="PANTHER" id="PTHR11857">
    <property type="entry name" value="ODORANT BINDING PROTEIN-RELATED"/>
    <property type="match status" value="1"/>
</dbReference>
<dbReference type="AlphaFoldDB" id="A0A3G2YUZ7"/>
<dbReference type="GO" id="GO:0005549">
    <property type="term" value="F:odorant binding"/>
    <property type="evidence" value="ECO:0007669"/>
    <property type="project" value="InterPro"/>
</dbReference>
<dbReference type="SMART" id="SM00708">
    <property type="entry name" value="PhBP"/>
    <property type="match status" value="1"/>
</dbReference>
<dbReference type="InterPro" id="IPR036728">
    <property type="entry name" value="PBP_GOBP_sf"/>
</dbReference>
<dbReference type="GO" id="GO:0005615">
    <property type="term" value="C:extracellular space"/>
    <property type="evidence" value="ECO:0007669"/>
    <property type="project" value="TreeGrafter"/>
</dbReference>
<feature type="chain" id="PRO_5018243531" evidence="2">
    <location>
        <begin position="22"/>
        <end position="151"/>
    </location>
</feature>
<protein>
    <submittedName>
        <fullName evidence="3">OBP7</fullName>
    </submittedName>
</protein>
<name>A0A3G2YUZ7_CORCT</name>
<dbReference type="SUPFAM" id="SSF47565">
    <property type="entry name" value="Insect pheromone/odorant-binding proteins"/>
    <property type="match status" value="1"/>
</dbReference>
<keyword evidence="1 2" id="KW-0732">Signal</keyword>
<evidence type="ECO:0000256" key="2">
    <source>
        <dbReference type="SAM" id="SignalP"/>
    </source>
</evidence>
<dbReference type="EMBL" id="MG820714">
    <property type="protein sequence ID" value="AYP30806.1"/>
    <property type="molecule type" value="mRNA"/>
</dbReference>
<organism evidence="3">
    <name type="scientific">Corythucha ciliata</name>
    <name type="common">Sycamore lace bug</name>
    <name type="synonym">Tingis ciliata</name>
    <dbReference type="NCBI Taxonomy" id="369451"/>
    <lineage>
        <taxon>Eukaryota</taxon>
        <taxon>Metazoa</taxon>
        <taxon>Ecdysozoa</taxon>
        <taxon>Arthropoda</taxon>
        <taxon>Hexapoda</taxon>
        <taxon>Insecta</taxon>
        <taxon>Pterygota</taxon>
        <taxon>Neoptera</taxon>
        <taxon>Paraneoptera</taxon>
        <taxon>Hemiptera</taxon>
        <taxon>Heteroptera</taxon>
        <taxon>Panheteroptera</taxon>
        <taxon>Cimicomorpha</taxon>
        <taxon>Tingidae</taxon>
        <taxon>Corythucha</taxon>
    </lineage>
</organism>
<dbReference type="Gene3D" id="1.10.238.20">
    <property type="entry name" value="Pheromone/general odorant binding protein domain"/>
    <property type="match status" value="1"/>
</dbReference>
<feature type="signal peptide" evidence="2">
    <location>
        <begin position="1"/>
        <end position="21"/>
    </location>
</feature>